<evidence type="ECO:0000259" key="2">
    <source>
        <dbReference type="Pfam" id="PF13613"/>
    </source>
</evidence>
<reference evidence="3 4" key="2">
    <citation type="journal article" date="2002" name="Nature">
        <title>Complete genome sequence of the model actinomycete Streptomyces coelicolor A3(2).</title>
        <authorList>
            <person name="Bentley S.D."/>
            <person name="Chater K.F."/>
            <person name="Cerdeno-Tarraga A.M."/>
            <person name="Challis G.L."/>
            <person name="Thomson N.R."/>
            <person name="James K.D."/>
            <person name="Harris D.E."/>
            <person name="Quail M.A."/>
            <person name="Kieser H."/>
            <person name="Harper D."/>
            <person name="Bateman A."/>
            <person name="Brown S."/>
            <person name="Chandra G."/>
            <person name="Chen C.W."/>
            <person name="Collins M."/>
            <person name="Cronin A."/>
            <person name="Fraser A."/>
            <person name="Goble A."/>
            <person name="Hidalgo J."/>
            <person name="Hornsby T."/>
            <person name="Howarth S."/>
            <person name="Huang C.H."/>
            <person name="Kieser T."/>
            <person name="Larke L."/>
            <person name="Murphy L."/>
            <person name="Oliver K."/>
            <person name="O'Neil S."/>
            <person name="Rabbinowitsch E."/>
            <person name="Rajandream M.A."/>
            <person name="Rutherford K."/>
            <person name="Rutter S."/>
            <person name="Seeger K."/>
            <person name="Saunders D."/>
            <person name="Sharp S."/>
            <person name="Squares R."/>
            <person name="Squares S."/>
            <person name="Taylor K."/>
            <person name="Warren T."/>
            <person name="Wietzorrek A."/>
            <person name="Woodward J."/>
            <person name="Barrell B.G."/>
            <person name="Parkhill J."/>
            <person name="Hopwood D.A."/>
        </authorList>
    </citation>
    <scope>NUCLEOTIDE SEQUENCE [LARGE SCALE GENOMIC DNA]</scope>
    <source>
        <strain evidence="4">ATCC BAA-471 / A3(2) / M145</strain>
    </source>
</reference>
<feature type="compositionally biased region" description="Polar residues" evidence="1">
    <location>
        <begin position="117"/>
        <end position="127"/>
    </location>
</feature>
<dbReference type="EMBL" id="AL939127">
    <property type="protein sequence ID" value="CAA19597.1"/>
    <property type="molecule type" value="Genomic_DNA"/>
</dbReference>
<reference evidence="3 4" key="1">
    <citation type="journal article" date="1996" name="Mol. Microbiol.">
        <title>A set of ordered cosmids and a detailed genetic and physical map for the 8 Mb Streptomyces coelicolor A3(2) chromosome.</title>
        <authorList>
            <person name="Redenbach M."/>
            <person name="Kieser H.M."/>
            <person name="Denapaite D."/>
            <person name="Eichner A."/>
            <person name="Cullum J."/>
            <person name="Kinashi H."/>
            <person name="Hopwood D.A."/>
        </authorList>
    </citation>
    <scope>NUCLEOTIDE SEQUENCE [LARGE SCALE GENOMIC DNA]</scope>
    <source>
        <strain evidence="4">ATCC BAA-471 / A3(2) / M145</strain>
    </source>
</reference>
<gene>
    <name evidence="3" type="ordered locus">SCO6386</name>
    <name evidence="3" type="ORF">SC3C8.05</name>
</gene>
<evidence type="ECO:0000256" key="1">
    <source>
        <dbReference type="SAM" id="MobiDB-lite"/>
    </source>
</evidence>
<protein>
    <recommendedName>
        <fullName evidence="2">Transposase Helix-turn-helix domain-containing protein</fullName>
    </recommendedName>
</protein>
<dbReference type="Pfam" id="PF13613">
    <property type="entry name" value="HTH_Tnp_4"/>
    <property type="match status" value="1"/>
</dbReference>
<dbReference type="HOGENOM" id="CLU_1969236_0_0_11"/>
<dbReference type="PIR" id="T34880">
    <property type="entry name" value="T34880"/>
</dbReference>
<feature type="region of interest" description="Disordered" evidence="1">
    <location>
        <begin position="81"/>
        <end position="127"/>
    </location>
</feature>
<evidence type="ECO:0000313" key="3">
    <source>
        <dbReference type="EMBL" id="CAA19597.1"/>
    </source>
</evidence>
<organism evidence="3 4">
    <name type="scientific">Streptomyces coelicolor (strain ATCC BAA-471 / A3(2) / M145)</name>
    <dbReference type="NCBI Taxonomy" id="100226"/>
    <lineage>
        <taxon>Bacteria</taxon>
        <taxon>Bacillati</taxon>
        <taxon>Actinomycetota</taxon>
        <taxon>Actinomycetes</taxon>
        <taxon>Kitasatosporales</taxon>
        <taxon>Streptomycetaceae</taxon>
        <taxon>Streptomyces</taxon>
        <taxon>Streptomyces albidoflavus group</taxon>
    </lineage>
</organism>
<dbReference type="AlphaFoldDB" id="O69918"/>
<dbReference type="PaxDb" id="100226-SCO6386"/>
<dbReference type="InterPro" id="IPR027805">
    <property type="entry name" value="Transposase_HTH_dom"/>
</dbReference>
<proteinExistence type="predicted"/>
<dbReference type="InParanoid" id="O69918"/>
<feature type="domain" description="Transposase Helix-turn-helix" evidence="2">
    <location>
        <begin position="19"/>
        <end position="66"/>
    </location>
</feature>
<dbReference type="STRING" id="100226.gene:17764045"/>
<dbReference type="Proteomes" id="UP000001973">
    <property type="component" value="Chromosome"/>
</dbReference>
<evidence type="ECO:0000313" key="4">
    <source>
        <dbReference type="Proteomes" id="UP000001973"/>
    </source>
</evidence>
<dbReference type="EMBL" id="AL645882">
    <property type="protein sequence ID" value="CAA19597.1"/>
    <property type="molecule type" value="Genomic_DNA"/>
</dbReference>
<keyword evidence="4" id="KW-1185">Reference proteome</keyword>
<dbReference type="OrthoDB" id="10008701at2"/>
<dbReference type="KEGG" id="sco:SCO6386"/>
<name>O69918_STRCO</name>
<sequence>MHWSSGLPRSSSPEGDWRCKLPPHQRALVALVYLRKHDTLAPVAAGFGISVGTAHAYTTAVIDLLVSDVAAAHRGCLSAAVPEPEAASPPTGPAEPSDEADTPPAATRSGCSKRCTRSPTLAARSTR</sequence>
<accession>O69918</accession>